<dbReference type="InterPro" id="IPR001012">
    <property type="entry name" value="UBX_dom"/>
</dbReference>
<dbReference type="Gene3D" id="1.20.58.2190">
    <property type="match status" value="1"/>
</dbReference>
<protein>
    <recommendedName>
        <fullName evidence="6">UBX domain-containing protein 6</fullName>
    </recommendedName>
    <alternativeName>
        <fullName evidence="7">UBX domain-containing protein 1</fullName>
    </alternativeName>
</protein>
<dbReference type="InterPro" id="IPR042774">
    <property type="entry name" value="UBXN6_PUB"/>
</dbReference>
<evidence type="ECO:0000256" key="3">
    <source>
        <dbReference type="ARBA" id="ARBA00023136"/>
    </source>
</evidence>
<feature type="compositionally biased region" description="Basic and acidic residues" evidence="9">
    <location>
        <begin position="55"/>
        <end position="64"/>
    </location>
</feature>
<sequence>MAAIKKFFEKRKLNVKFKKAGEGHRLDESPEASSSRASRSHVTTPRAAASSSRGPESEAARKAAAEAALARMEMKQQAKTADGMVIQRARMKREMEAEKKRLMEAEARGAAARAAPKEVVEDGAPMLSTVLFKCPDIGPQVLPRDEMETAIHRFLLDNYEDEPELTSALMIYTLNKNKEKVQVCIDTLVKYLDNIINNPTEEKFWKIRQSNKAFQERVACMKGTEEFLLAAGFSLKSLPFEDGEAVFYVFDEELAQDSERLQNMKDVLLQAEPIRPELDRDVKVFHPSNSASKFSIPDEFYTISPEELKKEQQRREEATEKLGMLRTKAMRERDEQRELRKYRYALLRVRFPDGVILQGVFRANEPMKNVFDFLRENLQNNWIPFHLTTSTGSKLDGEDETTLAALGLAPATLLNFSWDPSVISEVAAQQGQAVTKVFLTSDLLTKIQKL</sequence>
<dbReference type="PANTHER" id="PTHR23153:SF38">
    <property type="entry name" value="UBX DOMAIN-CONTAINING PROTEIN 6"/>
    <property type="match status" value="1"/>
</dbReference>
<name>A0AAV4BVN0_9GAST</name>
<dbReference type="InterPro" id="IPR036339">
    <property type="entry name" value="PUB-like_dom_sf"/>
</dbReference>
<dbReference type="SUPFAM" id="SSF54236">
    <property type="entry name" value="Ubiquitin-like"/>
    <property type="match status" value="1"/>
</dbReference>
<feature type="region of interest" description="Disordered" evidence="9">
    <location>
        <begin position="18"/>
        <end position="64"/>
    </location>
</feature>
<dbReference type="PANTHER" id="PTHR23153">
    <property type="entry name" value="UBX-RELATED"/>
    <property type="match status" value="1"/>
</dbReference>
<dbReference type="EMBL" id="BLXT01005502">
    <property type="protein sequence ID" value="GFO23227.1"/>
    <property type="molecule type" value="Genomic_DNA"/>
</dbReference>
<dbReference type="Pfam" id="PF00789">
    <property type="entry name" value="UBX"/>
    <property type="match status" value="1"/>
</dbReference>
<dbReference type="Pfam" id="PF09409">
    <property type="entry name" value="PUB"/>
    <property type="match status" value="1"/>
</dbReference>
<evidence type="ECO:0000313" key="11">
    <source>
        <dbReference type="EMBL" id="GFO23227.1"/>
    </source>
</evidence>
<evidence type="ECO:0000259" key="10">
    <source>
        <dbReference type="PROSITE" id="PS50033"/>
    </source>
</evidence>
<comment type="subcellular location">
    <subcellularLocation>
        <location evidence="1">Membrane</location>
        <topology evidence="1">Peripheral membrane protein</topology>
    </subcellularLocation>
</comment>
<reference evidence="11 12" key="1">
    <citation type="journal article" date="2021" name="Elife">
        <title>Chloroplast acquisition without the gene transfer in kleptoplastic sea slugs, Plakobranchus ocellatus.</title>
        <authorList>
            <person name="Maeda T."/>
            <person name="Takahashi S."/>
            <person name="Yoshida T."/>
            <person name="Shimamura S."/>
            <person name="Takaki Y."/>
            <person name="Nagai Y."/>
            <person name="Toyoda A."/>
            <person name="Suzuki Y."/>
            <person name="Arimoto A."/>
            <person name="Ishii H."/>
            <person name="Satoh N."/>
            <person name="Nishiyama T."/>
            <person name="Hasebe M."/>
            <person name="Maruyama T."/>
            <person name="Minagawa J."/>
            <person name="Obokata J."/>
            <person name="Shigenobu S."/>
        </authorList>
    </citation>
    <scope>NUCLEOTIDE SEQUENCE [LARGE SCALE GENOMIC DNA]</scope>
</reference>
<proteinExistence type="predicted"/>
<dbReference type="Proteomes" id="UP000735302">
    <property type="component" value="Unassembled WGS sequence"/>
</dbReference>
<accession>A0AAV4BVN0</accession>
<dbReference type="FunFam" id="3.10.20.90:FF:000185">
    <property type="entry name" value="UBX domain-containing protein 6"/>
    <property type="match status" value="1"/>
</dbReference>
<dbReference type="SMART" id="SM00580">
    <property type="entry name" value="PUG"/>
    <property type="match status" value="1"/>
</dbReference>
<comment type="function">
    <text evidence="4">May negatively regulate the ATPase activity of VCP, an ATP-driven segregase that associates with different cofactors to control a wide variety of cellular processes. As a cofactor of VCP, it may play a role in the transport of CAV1 to lysosomes for degradation. It may also play a role in endoplasmic reticulum-associated degradation (ERAD) of misfolded proteins. Together with VCP and other cofactors, it may play a role in macroautophagy, regulating for instance the clearance of damaged lysosomes.</text>
</comment>
<dbReference type="InterPro" id="IPR029071">
    <property type="entry name" value="Ubiquitin-like_domsf"/>
</dbReference>
<evidence type="ECO:0000313" key="12">
    <source>
        <dbReference type="Proteomes" id="UP000735302"/>
    </source>
</evidence>
<dbReference type="PROSITE" id="PS50033">
    <property type="entry name" value="UBX"/>
    <property type="match status" value="1"/>
</dbReference>
<keyword evidence="3" id="KW-0472">Membrane</keyword>
<evidence type="ECO:0000256" key="5">
    <source>
        <dbReference type="ARBA" id="ARBA00065525"/>
    </source>
</evidence>
<feature type="domain" description="UBX" evidence="10">
    <location>
        <begin position="347"/>
        <end position="416"/>
    </location>
</feature>
<dbReference type="InterPro" id="IPR018997">
    <property type="entry name" value="PUB_domain"/>
</dbReference>
<feature type="compositionally biased region" description="Basic and acidic residues" evidence="9">
    <location>
        <begin position="19"/>
        <end position="28"/>
    </location>
</feature>
<dbReference type="CDD" id="cd16119">
    <property type="entry name" value="UBX_UBXN6"/>
    <property type="match status" value="1"/>
</dbReference>
<gene>
    <name evidence="11" type="ORF">PoB_004973200</name>
</gene>
<evidence type="ECO:0000256" key="9">
    <source>
        <dbReference type="SAM" id="MobiDB-lite"/>
    </source>
</evidence>
<keyword evidence="12" id="KW-1185">Reference proteome</keyword>
<organism evidence="11 12">
    <name type="scientific">Plakobranchus ocellatus</name>
    <dbReference type="NCBI Taxonomy" id="259542"/>
    <lineage>
        <taxon>Eukaryota</taxon>
        <taxon>Metazoa</taxon>
        <taxon>Spiralia</taxon>
        <taxon>Lophotrochozoa</taxon>
        <taxon>Mollusca</taxon>
        <taxon>Gastropoda</taxon>
        <taxon>Heterobranchia</taxon>
        <taxon>Euthyneura</taxon>
        <taxon>Panpulmonata</taxon>
        <taxon>Sacoglossa</taxon>
        <taxon>Placobranchoidea</taxon>
        <taxon>Plakobranchidae</taxon>
        <taxon>Plakobranchus</taxon>
    </lineage>
</organism>
<feature type="coiled-coil region" evidence="8">
    <location>
        <begin position="88"/>
        <end position="115"/>
    </location>
</feature>
<comment type="caution">
    <text evidence="11">The sequence shown here is derived from an EMBL/GenBank/DDBJ whole genome shotgun (WGS) entry which is preliminary data.</text>
</comment>
<evidence type="ECO:0000256" key="6">
    <source>
        <dbReference type="ARBA" id="ARBA00070523"/>
    </source>
</evidence>
<evidence type="ECO:0000256" key="7">
    <source>
        <dbReference type="ARBA" id="ARBA00075815"/>
    </source>
</evidence>
<feature type="coiled-coil region" evidence="8">
    <location>
        <begin position="308"/>
        <end position="335"/>
    </location>
</feature>
<dbReference type="SUPFAM" id="SSF143503">
    <property type="entry name" value="PUG domain-like"/>
    <property type="match status" value="1"/>
</dbReference>
<keyword evidence="8" id="KW-0175">Coiled coil</keyword>
<dbReference type="GO" id="GO:0006950">
    <property type="term" value="P:response to stress"/>
    <property type="evidence" value="ECO:0007669"/>
    <property type="project" value="UniProtKB-ARBA"/>
</dbReference>
<dbReference type="AlphaFoldDB" id="A0AAV4BVN0"/>
<evidence type="ECO:0000256" key="8">
    <source>
        <dbReference type="SAM" id="Coils"/>
    </source>
</evidence>
<dbReference type="SMART" id="SM00166">
    <property type="entry name" value="UBX"/>
    <property type="match status" value="1"/>
</dbReference>
<evidence type="ECO:0000256" key="4">
    <source>
        <dbReference type="ARBA" id="ARBA00059509"/>
    </source>
</evidence>
<evidence type="ECO:0000256" key="1">
    <source>
        <dbReference type="ARBA" id="ARBA00004170"/>
    </source>
</evidence>
<keyword evidence="2" id="KW-0833">Ubl conjugation pathway</keyword>
<dbReference type="GO" id="GO:0016020">
    <property type="term" value="C:membrane"/>
    <property type="evidence" value="ECO:0007669"/>
    <property type="project" value="UniProtKB-SubCell"/>
</dbReference>
<comment type="subunit">
    <text evidence="5">Interacts with VCP through the PUB domain (via C-terminus) and VIM motif (via N-terminus); the interaction is direct. Forms a ternary complex with CAV1 and VCP. Interacts with SYVN1. Interacts with HERPUD1. Interacts with VCPKMT. May interact with DERL1. Interacts with PLAA, VCP and YOD1; may form a complex involved in macroautophagy. Interacts with LMAN1.</text>
</comment>
<evidence type="ECO:0000256" key="2">
    <source>
        <dbReference type="ARBA" id="ARBA00022786"/>
    </source>
</evidence>
<dbReference type="CDD" id="cd10460">
    <property type="entry name" value="PUB_UBXD1"/>
    <property type="match status" value="1"/>
</dbReference>
<dbReference type="GO" id="GO:0005737">
    <property type="term" value="C:cytoplasm"/>
    <property type="evidence" value="ECO:0007669"/>
    <property type="project" value="TreeGrafter"/>
</dbReference>
<dbReference type="Gene3D" id="3.10.20.90">
    <property type="entry name" value="Phosphatidylinositol 3-kinase Catalytic Subunit, Chain A, domain 1"/>
    <property type="match status" value="1"/>
</dbReference>